<reference key="2">
    <citation type="journal article" date="2011" name="Extremophiles">
        <title>Genomic analyses of Acidianus hospitalis W1 a host for studying crenarchaeal virus and plasmid life cycles.</title>
        <authorList>
            <person name="You X.Y."/>
            <person name="Liu C."/>
            <person name="Wang S.Y."/>
            <person name="Jiang C.Y."/>
            <person name="Shah S.A."/>
            <person name="Prangishvili D."/>
            <person name="Liu S.J."/>
            <person name="Garrett R.A."/>
        </authorList>
    </citation>
    <scope>NUCLEOTIDE SEQUENCE</scope>
    <source>
        <strain>W1</strain>
    </source>
</reference>
<dbReference type="RefSeq" id="WP_013776535.1">
    <property type="nucleotide sequence ID" value="NC_015518.1"/>
</dbReference>
<dbReference type="PANTHER" id="PTHR47962:SF5">
    <property type="entry name" value="ATP-DEPENDENT HELICASE LHR-RELATED"/>
    <property type="match status" value="1"/>
</dbReference>
<feature type="domain" description="Helicase C-terminal" evidence="7">
    <location>
        <begin position="233"/>
        <end position="376"/>
    </location>
</feature>
<accession>F4B6S7</accession>
<evidence type="ECO:0000259" key="6">
    <source>
        <dbReference type="PROSITE" id="PS51192"/>
    </source>
</evidence>
<dbReference type="SUPFAM" id="SSF52540">
    <property type="entry name" value="P-loop containing nucleoside triphosphate hydrolases"/>
    <property type="match status" value="1"/>
</dbReference>
<sequence>MSSLVDYYNDFIYKNKLEERKGIEQTLRKLENGENVILKAPTGYGKTTLTKILANAVERGNEVGSRVIHVLPLRAIVQDLYIKLMKDSKDGKIYTRSIGAQDMDYFSSPFFMKKVTVTTLDTFVMNLFKLPPVESRNIFNNYGSHYELPRAMIYSSIVIFDEAHLIGEEGRPLTAFLASLRVLSEVGVPIVIMSATIDEGLEKTIKNYINVETIEANDFSIKRNITVSKIDDPIKDARNQVKEGKRVLLTFNTRRDAIDSYMRLRDLNPVLIHSKFNRFDRIELMWEVLDRNTKLVISTQVIEAGIDTTFDVLITEAAPAHNLIQRAGRVARYGGNGEVHVFPFRGKVYDEKEVSDTYNRINNGVDDSLLVRREYKVDNTLLHDLTVIDSIYADAKRAKSLYEQVCNIVRDTSIILGFPPHSDSTMFAIPLSKDEAKKLIEKGYSLVPEGRSLNTLNCLQLQMIKNSILGVRIKGYSREIGGILE</sequence>
<dbReference type="GO" id="GO:0051607">
    <property type="term" value="P:defense response to virus"/>
    <property type="evidence" value="ECO:0007669"/>
    <property type="project" value="UniProtKB-KW"/>
</dbReference>
<dbReference type="NCBIfam" id="TIGR01587">
    <property type="entry name" value="cas3_core"/>
    <property type="match status" value="1"/>
</dbReference>
<proteinExistence type="predicted"/>
<dbReference type="OrthoDB" id="43851at2157"/>
<dbReference type="SMART" id="SM00487">
    <property type="entry name" value="DEXDc"/>
    <property type="match status" value="1"/>
</dbReference>
<name>F4B6S7_ACIHW</name>
<evidence type="ECO:0000256" key="3">
    <source>
        <dbReference type="ARBA" id="ARBA00022806"/>
    </source>
</evidence>
<evidence type="ECO:0000256" key="4">
    <source>
        <dbReference type="ARBA" id="ARBA00022840"/>
    </source>
</evidence>
<protein>
    <submittedName>
        <fullName evidence="8">CRISPR-associated helicase Cas3</fullName>
    </submittedName>
</protein>
<feature type="domain" description="Helicase ATP-binding" evidence="6">
    <location>
        <begin position="27"/>
        <end position="215"/>
    </location>
</feature>
<dbReference type="Pfam" id="PF22590">
    <property type="entry name" value="Cas3-like_C_2"/>
    <property type="match status" value="1"/>
</dbReference>
<evidence type="ECO:0000256" key="1">
    <source>
        <dbReference type="ARBA" id="ARBA00022741"/>
    </source>
</evidence>
<dbReference type="InterPro" id="IPR052511">
    <property type="entry name" value="ATP-dep_Helicase"/>
</dbReference>
<dbReference type="STRING" id="933801.Ahos_1743"/>
<dbReference type="InterPro" id="IPR014001">
    <property type="entry name" value="Helicase_ATP-bd"/>
</dbReference>
<dbReference type="Pfam" id="PF00270">
    <property type="entry name" value="DEAD"/>
    <property type="match status" value="1"/>
</dbReference>
<keyword evidence="4" id="KW-0067">ATP-binding</keyword>
<keyword evidence="5" id="KW-0051">Antiviral defense</keyword>
<dbReference type="InterPro" id="IPR027417">
    <property type="entry name" value="P-loop_NTPase"/>
</dbReference>
<reference evidence="8 9" key="1">
    <citation type="journal article" date="2011" name="Extremophiles">
        <title>Genomic analysis of Acidianus hospitalis W1 a host for studying crenarchaeal virus and plasmid life cycles.</title>
        <authorList>
            <person name="You X.Y."/>
            <person name="Liu C."/>
            <person name="Wang S.Y."/>
            <person name="Jiang C.Y."/>
            <person name="Shah S.A."/>
            <person name="Prangishvili D."/>
            <person name="She Q."/>
            <person name="Liu S.J."/>
            <person name="Garrett R.A."/>
        </authorList>
    </citation>
    <scope>NUCLEOTIDE SEQUENCE [LARGE SCALE GENOMIC DNA]</scope>
    <source>
        <strain evidence="8 9">W1</strain>
    </source>
</reference>
<dbReference type="GO" id="GO:0005524">
    <property type="term" value="F:ATP binding"/>
    <property type="evidence" value="ECO:0007669"/>
    <property type="project" value="UniProtKB-KW"/>
</dbReference>
<dbReference type="eggNOG" id="arCOG01444">
    <property type="taxonomic scope" value="Archaea"/>
</dbReference>
<evidence type="ECO:0000313" key="8">
    <source>
        <dbReference type="EMBL" id="AEE94620.1"/>
    </source>
</evidence>
<dbReference type="Gene3D" id="3.40.50.300">
    <property type="entry name" value="P-loop containing nucleotide triphosphate hydrolases"/>
    <property type="match status" value="2"/>
</dbReference>
<dbReference type="AlphaFoldDB" id="F4B6S7"/>
<dbReference type="KEGG" id="aho:Ahos_1743"/>
<evidence type="ECO:0000313" key="9">
    <source>
        <dbReference type="Proteomes" id="UP000008458"/>
    </source>
</evidence>
<keyword evidence="3" id="KW-0347">Helicase</keyword>
<dbReference type="PROSITE" id="PS51192">
    <property type="entry name" value="HELICASE_ATP_BIND_1"/>
    <property type="match status" value="1"/>
</dbReference>
<dbReference type="EMBL" id="CP002535">
    <property type="protein sequence ID" value="AEE94620.1"/>
    <property type="molecule type" value="Genomic_DNA"/>
</dbReference>
<dbReference type="PROSITE" id="PS51194">
    <property type="entry name" value="HELICASE_CTER"/>
    <property type="match status" value="1"/>
</dbReference>
<dbReference type="Proteomes" id="UP000008458">
    <property type="component" value="Chromosome"/>
</dbReference>
<dbReference type="HOGENOM" id="CLU_031100_1_0_2"/>
<gene>
    <name evidence="8" type="ordered locus">Ahos_1743</name>
</gene>
<dbReference type="GO" id="GO:0003677">
    <property type="term" value="F:DNA binding"/>
    <property type="evidence" value="ECO:0007669"/>
    <property type="project" value="TreeGrafter"/>
</dbReference>
<dbReference type="GO" id="GO:0140097">
    <property type="term" value="F:catalytic activity, acting on DNA"/>
    <property type="evidence" value="ECO:0007669"/>
    <property type="project" value="UniProtKB-ARBA"/>
</dbReference>
<organism evidence="8 9">
    <name type="scientific">Acidianus hospitalis (strain W1)</name>
    <dbReference type="NCBI Taxonomy" id="933801"/>
    <lineage>
        <taxon>Archaea</taxon>
        <taxon>Thermoproteota</taxon>
        <taxon>Thermoprotei</taxon>
        <taxon>Sulfolobales</taxon>
        <taxon>Sulfolobaceae</taxon>
        <taxon>Acidianus</taxon>
    </lineage>
</organism>
<keyword evidence="9" id="KW-1185">Reference proteome</keyword>
<dbReference type="SMART" id="SM00490">
    <property type="entry name" value="HELICc"/>
    <property type="match status" value="1"/>
</dbReference>
<dbReference type="GO" id="GO:0016887">
    <property type="term" value="F:ATP hydrolysis activity"/>
    <property type="evidence" value="ECO:0007669"/>
    <property type="project" value="TreeGrafter"/>
</dbReference>
<dbReference type="InterPro" id="IPR011545">
    <property type="entry name" value="DEAD/DEAH_box_helicase_dom"/>
</dbReference>
<dbReference type="GO" id="GO:0004386">
    <property type="term" value="F:helicase activity"/>
    <property type="evidence" value="ECO:0007669"/>
    <property type="project" value="UniProtKB-KW"/>
</dbReference>
<evidence type="ECO:0000256" key="5">
    <source>
        <dbReference type="ARBA" id="ARBA00023118"/>
    </source>
</evidence>
<dbReference type="GeneID" id="10601243"/>
<keyword evidence="2" id="KW-0378">Hydrolase</keyword>
<dbReference type="InterPro" id="IPR001650">
    <property type="entry name" value="Helicase_C-like"/>
</dbReference>
<evidence type="ECO:0000256" key="2">
    <source>
        <dbReference type="ARBA" id="ARBA00022801"/>
    </source>
</evidence>
<dbReference type="InterPro" id="IPR006474">
    <property type="entry name" value="Helicase_Cas3_CRISPR-ass_core"/>
</dbReference>
<dbReference type="InterPro" id="IPR054712">
    <property type="entry name" value="Cas3-like_dom"/>
</dbReference>
<evidence type="ECO:0000259" key="7">
    <source>
        <dbReference type="PROSITE" id="PS51194"/>
    </source>
</evidence>
<keyword evidence="1" id="KW-0547">Nucleotide-binding</keyword>
<dbReference type="PANTHER" id="PTHR47962">
    <property type="entry name" value="ATP-DEPENDENT HELICASE LHR-RELATED-RELATED"/>
    <property type="match status" value="1"/>
</dbReference>